<dbReference type="SUPFAM" id="SSF46767">
    <property type="entry name" value="Methylated DNA-protein cysteine methyltransferase, C-terminal domain"/>
    <property type="match status" value="1"/>
</dbReference>
<dbReference type="InterPro" id="IPR014048">
    <property type="entry name" value="MethylDNA_cys_MeTrfase_DNA-bd"/>
</dbReference>
<proteinExistence type="predicted"/>
<evidence type="ECO:0000313" key="4">
    <source>
        <dbReference type="Proteomes" id="UP001595710"/>
    </source>
</evidence>
<evidence type="ECO:0000256" key="1">
    <source>
        <dbReference type="ARBA" id="ARBA00022763"/>
    </source>
</evidence>
<sequence length="98" mass="11327">MNDKTIFFQTLASIPEGYYTSYGAIAQLCGVHVRQIQAWLRTLPEGSHLPWFRIINSQRKITQHSGSLLQHQLLAKEGLIPNERGKFPIEYYWPNESP</sequence>
<keyword evidence="1" id="KW-0227">DNA damage</keyword>
<comment type="caution">
    <text evidence="3">The sequence shown here is derived from an EMBL/GenBank/DDBJ whole genome shotgun (WGS) entry which is preliminary data.</text>
</comment>
<evidence type="ECO:0000313" key="3">
    <source>
        <dbReference type="EMBL" id="MFC3701003.1"/>
    </source>
</evidence>
<protein>
    <submittedName>
        <fullName evidence="3">MGMT family protein</fullName>
    </submittedName>
</protein>
<name>A0ABV7WP27_9GAMM</name>
<dbReference type="InterPro" id="IPR036388">
    <property type="entry name" value="WH-like_DNA-bd_sf"/>
</dbReference>
<keyword evidence="4" id="KW-1185">Reference proteome</keyword>
<organism evidence="3 4">
    <name type="scientific">Reinekea marina</name>
    <dbReference type="NCBI Taxonomy" id="1310421"/>
    <lineage>
        <taxon>Bacteria</taxon>
        <taxon>Pseudomonadati</taxon>
        <taxon>Pseudomonadota</taxon>
        <taxon>Gammaproteobacteria</taxon>
        <taxon>Oceanospirillales</taxon>
        <taxon>Saccharospirillaceae</taxon>
        <taxon>Reinekea</taxon>
    </lineage>
</organism>
<evidence type="ECO:0000259" key="2">
    <source>
        <dbReference type="Pfam" id="PF01035"/>
    </source>
</evidence>
<dbReference type="Proteomes" id="UP001595710">
    <property type="component" value="Unassembled WGS sequence"/>
</dbReference>
<dbReference type="RefSeq" id="WP_377362393.1">
    <property type="nucleotide sequence ID" value="NZ_JBHRYN010000007.1"/>
</dbReference>
<dbReference type="InterPro" id="IPR052520">
    <property type="entry name" value="ATL_DNA_repair"/>
</dbReference>
<gene>
    <name evidence="3" type="ORF">ACFOND_05050</name>
</gene>
<dbReference type="PANTHER" id="PTHR42942">
    <property type="entry name" value="6-O-METHYLGUANINE DNA METHYLTRANSFERASE"/>
    <property type="match status" value="1"/>
</dbReference>
<reference evidence="4" key="1">
    <citation type="journal article" date="2019" name="Int. J. Syst. Evol. Microbiol.">
        <title>The Global Catalogue of Microorganisms (GCM) 10K type strain sequencing project: providing services to taxonomists for standard genome sequencing and annotation.</title>
        <authorList>
            <consortium name="The Broad Institute Genomics Platform"/>
            <consortium name="The Broad Institute Genome Sequencing Center for Infectious Disease"/>
            <person name="Wu L."/>
            <person name="Ma J."/>
        </authorList>
    </citation>
    <scope>NUCLEOTIDE SEQUENCE [LARGE SCALE GENOMIC DNA]</scope>
    <source>
        <strain evidence="4">CECT 8288</strain>
    </source>
</reference>
<dbReference type="PANTHER" id="PTHR42942:SF1">
    <property type="entry name" value="ALKYLTRANSFERASE-LIKE PROTEIN 1"/>
    <property type="match status" value="1"/>
</dbReference>
<dbReference type="Pfam" id="PF01035">
    <property type="entry name" value="DNA_binding_1"/>
    <property type="match status" value="1"/>
</dbReference>
<dbReference type="InterPro" id="IPR036217">
    <property type="entry name" value="MethylDNA_cys_MeTrfase_DNAb"/>
</dbReference>
<accession>A0ABV7WP27</accession>
<feature type="domain" description="Methylated-DNA-[protein]-cysteine S-methyltransferase DNA binding" evidence="2">
    <location>
        <begin position="8"/>
        <end position="78"/>
    </location>
</feature>
<dbReference type="EMBL" id="JBHRYN010000007">
    <property type="protein sequence ID" value="MFC3701003.1"/>
    <property type="molecule type" value="Genomic_DNA"/>
</dbReference>
<dbReference type="Gene3D" id="1.10.10.10">
    <property type="entry name" value="Winged helix-like DNA-binding domain superfamily/Winged helix DNA-binding domain"/>
    <property type="match status" value="1"/>
</dbReference>